<dbReference type="AlphaFoldDB" id="A0A0N5CCI4"/>
<reference evidence="4" key="1">
    <citation type="submission" date="2017-02" db="UniProtKB">
        <authorList>
            <consortium name="WormBaseParasite"/>
        </authorList>
    </citation>
    <scope>IDENTIFICATION</scope>
</reference>
<keyword evidence="3" id="KW-1185">Reference proteome</keyword>
<feature type="transmembrane region" description="Helical" evidence="2">
    <location>
        <begin position="40"/>
        <end position="62"/>
    </location>
</feature>
<proteinExistence type="predicted"/>
<feature type="region of interest" description="Disordered" evidence="1">
    <location>
        <begin position="172"/>
        <end position="194"/>
    </location>
</feature>
<dbReference type="Proteomes" id="UP000046392">
    <property type="component" value="Unplaced"/>
</dbReference>
<feature type="transmembrane region" description="Helical" evidence="2">
    <location>
        <begin position="83"/>
        <end position="99"/>
    </location>
</feature>
<keyword evidence="2" id="KW-0472">Membrane</keyword>
<evidence type="ECO:0000313" key="4">
    <source>
        <dbReference type="WBParaSite" id="SPAL_0001559100.1"/>
    </source>
</evidence>
<sequence length="194" mass="21466">MPGNGQGMNNGMNQNMNGGMMNNGMMRPPMPKPPSTAERILSNPAVGTVLGMAAGIGGAVGLSQLMQRRNQKMMMRQMAMMRGITKLLFLLIILGQNPYEVEIRNEMMKQRMKQQAREFKKEHNPGFLRRMFRGKRPIGPGNPYEDYNGHPGPNMNGGYNRGGSFNRGASFNGNHHFNGGPGNFDRRGSYMGGN</sequence>
<keyword evidence="2" id="KW-1133">Transmembrane helix</keyword>
<dbReference type="WBParaSite" id="SPAL_0001559100.1">
    <property type="protein sequence ID" value="SPAL_0001559100.1"/>
    <property type="gene ID" value="SPAL_0001559100"/>
</dbReference>
<evidence type="ECO:0000256" key="1">
    <source>
        <dbReference type="SAM" id="MobiDB-lite"/>
    </source>
</evidence>
<name>A0A0N5CCI4_STREA</name>
<accession>A0A0N5CCI4</accession>
<evidence type="ECO:0000313" key="3">
    <source>
        <dbReference type="Proteomes" id="UP000046392"/>
    </source>
</evidence>
<keyword evidence="2" id="KW-0812">Transmembrane</keyword>
<evidence type="ECO:0000256" key="2">
    <source>
        <dbReference type="SAM" id="Phobius"/>
    </source>
</evidence>
<organism evidence="3 4">
    <name type="scientific">Strongyloides papillosus</name>
    <name type="common">Intestinal threadworm</name>
    <dbReference type="NCBI Taxonomy" id="174720"/>
    <lineage>
        <taxon>Eukaryota</taxon>
        <taxon>Metazoa</taxon>
        <taxon>Ecdysozoa</taxon>
        <taxon>Nematoda</taxon>
        <taxon>Chromadorea</taxon>
        <taxon>Rhabditida</taxon>
        <taxon>Tylenchina</taxon>
        <taxon>Panagrolaimomorpha</taxon>
        <taxon>Strongyloidoidea</taxon>
        <taxon>Strongyloididae</taxon>
        <taxon>Strongyloides</taxon>
    </lineage>
</organism>
<dbReference type="STRING" id="174720.A0A0N5CCI4"/>
<protein>
    <submittedName>
        <fullName evidence="4">HIG1 domain-containing protein</fullName>
    </submittedName>
</protein>